<reference evidence="5" key="1">
    <citation type="journal article" date="2023" name="Commun. Biol.">
        <title>Genome analysis of Parmales, the sister group of diatoms, reveals the evolutionary specialization of diatoms from phago-mixotrophs to photoautotrophs.</title>
        <authorList>
            <person name="Ban H."/>
            <person name="Sato S."/>
            <person name="Yoshikawa S."/>
            <person name="Yamada K."/>
            <person name="Nakamura Y."/>
            <person name="Ichinomiya M."/>
            <person name="Sato N."/>
            <person name="Blanc-Mathieu R."/>
            <person name="Endo H."/>
            <person name="Kuwata A."/>
            <person name="Ogata H."/>
        </authorList>
    </citation>
    <scope>NUCLEOTIDE SEQUENCE [LARGE SCALE GENOMIC DNA]</scope>
    <source>
        <strain evidence="5">NIES 3701</strain>
    </source>
</reference>
<dbReference type="CDD" id="cd04458">
    <property type="entry name" value="CSP_CDS"/>
    <property type="match status" value="1"/>
</dbReference>
<organism evidence="4 5">
    <name type="scientific">Triparma strigata</name>
    <dbReference type="NCBI Taxonomy" id="1606541"/>
    <lineage>
        <taxon>Eukaryota</taxon>
        <taxon>Sar</taxon>
        <taxon>Stramenopiles</taxon>
        <taxon>Ochrophyta</taxon>
        <taxon>Bolidophyceae</taxon>
        <taxon>Parmales</taxon>
        <taxon>Triparmaceae</taxon>
        <taxon>Triparma</taxon>
    </lineage>
</organism>
<dbReference type="PANTHER" id="PTHR46565:SF20">
    <property type="entry name" value="COLD SHOCK DOMAIN-CONTAINING PROTEIN 4"/>
    <property type="match status" value="1"/>
</dbReference>
<feature type="region of interest" description="Disordered" evidence="1">
    <location>
        <begin position="100"/>
        <end position="127"/>
    </location>
</feature>
<dbReference type="InterPro" id="IPR011129">
    <property type="entry name" value="CSD"/>
</dbReference>
<proteinExistence type="predicted"/>
<feature type="signal peptide" evidence="2">
    <location>
        <begin position="1"/>
        <end position="17"/>
    </location>
</feature>
<dbReference type="OrthoDB" id="422005at2759"/>
<dbReference type="Proteomes" id="UP001165085">
    <property type="component" value="Unassembled WGS sequence"/>
</dbReference>
<comment type="caution">
    <text evidence="4">The sequence shown here is derived from an EMBL/GenBank/DDBJ whole genome shotgun (WGS) entry which is preliminary data.</text>
</comment>
<dbReference type="PANTHER" id="PTHR46565">
    <property type="entry name" value="COLD SHOCK DOMAIN PROTEIN 2"/>
    <property type="match status" value="1"/>
</dbReference>
<feature type="chain" id="PRO_5040807063" description="CSD domain-containing protein" evidence="2">
    <location>
        <begin position="18"/>
        <end position="127"/>
    </location>
</feature>
<feature type="domain" description="CSD" evidence="3">
    <location>
        <begin position="39"/>
        <end position="105"/>
    </location>
</feature>
<protein>
    <recommendedName>
        <fullName evidence="3">CSD domain-containing protein</fullName>
    </recommendedName>
</protein>
<dbReference type="InterPro" id="IPR012340">
    <property type="entry name" value="NA-bd_OB-fold"/>
</dbReference>
<evidence type="ECO:0000256" key="1">
    <source>
        <dbReference type="SAM" id="MobiDB-lite"/>
    </source>
</evidence>
<dbReference type="InterPro" id="IPR002059">
    <property type="entry name" value="CSP_DNA-bd"/>
</dbReference>
<evidence type="ECO:0000256" key="2">
    <source>
        <dbReference type="SAM" id="SignalP"/>
    </source>
</evidence>
<dbReference type="Pfam" id="PF00313">
    <property type="entry name" value="CSD"/>
    <property type="match status" value="1"/>
</dbReference>
<dbReference type="SUPFAM" id="SSF50249">
    <property type="entry name" value="Nucleic acid-binding proteins"/>
    <property type="match status" value="1"/>
</dbReference>
<dbReference type="PRINTS" id="PR00050">
    <property type="entry name" value="COLDSHOCK"/>
</dbReference>
<dbReference type="AlphaFoldDB" id="A0A9W7A4N9"/>
<name>A0A9W7A4N9_9STRA</name>
<evidence type="ECO:0000259" key="3">
    <source>
        <dbReference type="PROSITE" id="PS51857"/>
    </source>
</evidence>
<evidence type="ECO:0000313" key="4">
    <source>
        <dbReference type="EMBL" id="GMH65699.1"/>
    </source>
</evidence>
<dbReference type="SMART" id="SM00357">
    <property type="entry name" value="CSP"/>
    <property type="match status" value="1"/>
</dbReference>
<feature type="compositionally biased region" description="Basic and acidic residues" evidence="1">
    <location>
        <begin position="109"/>
        <end position="127"/>
    </location>
</feature>
<dbReference type="PROSITE" id="PS51857">
    <property type="entry name" value="CSD_2"/>
    <property type="match status" value="1"/>
</dbReference>
<keyword evidence="5" id="KW-1185">Reference proteome</keyword>
<sequence>MMFKSLMFSTLAVSTRAFAPTFGAARSLHRSAPLFAEDLKTGTVKWFNTQKGFGFIVPADGTSDVFVHQTAIISDGFRSLADGEEVEFKVVEDNNGRVKAVDVTGPEGGDVKGASREEFRESYDDGY</sequence>
<gene>
    <name evidence="4" type="ORF">TrST_g192</name>
</gene>
<evidence type="ECO:0000313" key="5">
    <source>
        <dbReference type="Proteomes" id="UP001165085"/>
    </source>
</evidence>
<dbReference type="PROSITE" id="PS00352">
    <property type="entry name" value="CSD_1"/>
    <property type="match status" value="1"/>
</dbReference>
<dbReference type="InterPro" id="IPR019844">
    <property type="entry name" value="CSD_CS"/>
</dbReference>
<dbReference type="GO" id="GO:0003676">
    <property type="term" value="F:nucleic acid binding"/>
    <property type="evidence" value="ECO:0007669"/>
    <property type="project" value="InterPro"/>
</dbReference>
<dbReference type="Gene3D" id="2.40.50.140">
    <property type="entry name" value="Nucleic acid-binding proteins"/>
    <property type="match status" value="1"/>
</dbReference>
<accession>A0A9W7A4N9</accession>
<keyword evidence="2" id="KW-0732">Signal</keyword>
<dbReference type="EMBL" id="BRXY01000103">
    <property type="protein sequence ID" value="GMH65699.1"/>
    <property type="molecule type" value="Genomic_DNA"/>
</dbReference>